<comment type="subunit">
    <text evidence="3">Associates with MYD88 and IRAK2 to form a ternary complex called the Myddosome.</text>
</comment>
<keyword evidence="3" id="KW-0723">Serine/threonine-protein kinase</keyword>
<dbReference type="SUPFAM" id="SSF56112">
    <property type="entry name" value="Protein kinase-like (PK-like)"/>
    <property type="match status" value="1"/>
</dbReference>
<dbReference type="Gene3D" id="3.30.200.20">
    <property type="entry name" value="Phosphorylase Kinase, domain 1"/>
    <property type="match status" value="1"/>
</dbReference>
<dbReference type="AlphaFoldDB" id="A0A8C9R4P3"/>
<dbReference type="GO" id="GO:0005737">
    <property type="term" value="C:cytoplasm"/>
    <property type="evidence" value="ECO:0007669"/>
    <property type="project" value="UniProtKB-SubCell"/>
</dbReference>
<dbReference type="OrthoDB" id="4062651at2759"/>
<comment type="cofactor">
    <cofactor evidence="3">
        <name>Mg(2+)</name>
        <dbReference type="ChEBI" id="CHEBI:18420"/>
    </cofactor>
</comment>
<keyword evidence="10" id="KW-1185">Reference proteome</keyword>
<comment type="catalytic activity">
    <reaction evidence="3">
        <text>L-seryl-[protein] + ATP = O-phospho-L-seryl-[protein] + ADP + H(+)</text>
        <dbReference type="Rhea" id="RHEA:17989"/>
        <dbReference type="Rhea" id="RHEA-COMP:9863"/>
        <dbReference type="Rhea" id="RHEA-COMP:11604"/>
        <dbReference type="ChEBI" id="CHEBI:15378"/>
        <dbReference type="ChEBI" id="CHEBI:29999"/>
        <dbReference type="ChEBI" id="CHEBI:30616"/>
        <dbReference type="ChEBI" id="CHEBI:83421"/>
        <dbReference type="ChEBI" id="CHEBI:456216"/>
        <dbReference type="EC" id="2.7.11.1"/>
    </reaction>
</comment>
<dbReference type="InterPro" id="IPR000719">
    <property type="entry name" value="Prot_kinase_dom"/>
</dbReference>
<dbReference type="InterPro" id="IPR017441">
    <property type="entry name" value="Protein_kinase_ATP_BS"/>
</dbReference>
<reference evidence="9" key="2">
    <citation type="submission" date="2025-08" db="UniProtKB">
        <authorList>
            <consortium name="Ensembl"/>
        </authorList>
    </citation>
    <scope>IDENTIFICATION</scope>
</reference>
<dbReference type="InterPro" id="IPR001245">
    <property type="entry name" value="Ser-Thr/Tyr_kinase_cat_dom"/>
</dbReference>
<comment type="similarity">
    <text evidence="3">Belongs to the protein kinase superfamily. TKL Ser/Thr protein kinase family. Pelle subfamily.</text>
</comment>
<evidence type="ECO:0000256" key="6">
    <source>
        <dbReference type="PROSITE-ProRule" id="PRU10141"/>
    </source>
</evidence>
<dbReference type="PROSITE" id="PS50011">
    <property type="entry name" value="PROTEIN_KINASE_DOM"/>
    <property type="match status" value="1"/>
</dbReference>
<gene>
    <name evidence="9" type="primary">IRAK4</name>
    <name evidence="9" type="synonym">irak4</name>
</gene>
<dbReference type="SUPFAM" id="SSF47986">
    <property type="entry name" value="DEATH domain"/>
    <property type="match status" value="1"/>
</dbReference>
<feature type="binding site" evidence="6">
    <location>
        <position position="208"/>
    </location>
    <ligand>
        <name>ATP</name>
        <dbReference type="ChEBI" id="CHEBI:30616"/>
    </ligand>
</feature>
<evidence type="ECO:0000256" key="7">
    <source>
        <dbReference type="SAM" id="MobiDB-lite"/>
    </source>
</evidence>
<proteinExistence type="inferred from homology"/>
<dbReference type="FunFam" id="1.10.510.10:FF:000414">
    <property type="entry name" value="Interleukin-1 receptor-associated kinase 4"/>
    <property type="match status" value="1"/>
</dbReference>
<evidence type="ECO:0000256" key="1">
    <source>
        <dbReference type="ARBA" id="ARBA00022741"/>
    </source>
</evidence>
<evidence type="ECO:0000256" key="5">
    <source>
        <dbReference type="PIRSR" id="PIRSR038189-2"/>
    </source>
</evidence>
<comment type="catalytic activity">
    <reaction evidence="3">
        <text>L-threonyl-[protein] + ATP = O-phospho-L-threonyl-[protein] + ADP + H(+)</text>
        <dbReference type="Rhea" id="RHEA:46608"/>
        <dbReference type="Rhea" id="RHEA-COMP:11060"/>
        <dbReference type="Rhea" id="RHEA-COMP:11605"/>
        <dbReference type="ChEBI" id="CHEBI:15378"/>
        <dbReference type="ChEBI" id="CHEBI:30013"/>
        <dbReference type="ChEBI" id="CHEBI:30616"/>
        <dbReference type="ChEBI" id="CHEBI:61977"/>
        <dbReference type="ChEBI" id="CHEBI:456216"/>
        <dbReference type="EC" id="2.7.11.1"/>
    </reaction>
</comment>
<keyword evidence="3" id="KW-0808">Transferase</keyword>
<accession>A0A8C9R4P3</accession>
<organism evidence="9 10">
    <name type="scientific">Scleropages formosus</name>
    <name type="common">Asian bonytongue</name>
    <name type="synonym">Osteoglossum formosum</name>
    <dbReference type="NCBI Taxonomy" id="113540"/>
    <lineage>
        <taxon>Eukaryota</taxon>
        <taxon>Metazoa</taxon>
        <taxon>Chordata</taxon>
        <taxon>Craniata</taxon>
        <taxon>Vertebrata</taxon>
        <taxon>Euteleostomi</taxon>
        <taxon>Actinopterygii</taxon>
        <taxon>Neopterygii</taxon>
        <taxon>Teleostei</taxon>
        <taxon>Osteoglossocephala</taxon>
        <taxon>Osteoglossomorpha</taxon>
        <taxon>Osteoglossiformes</taxon>
        <taxon>Osteoglossidae</taxon>
        <taxon>Scleropages</taxon>
    </lineage>
</organism>
<dbReference type="GeneID" id="108931599"/>
<keyword evidence="1 3" id="KW-0547">Nucleotide-binding</keyword>
<dbReference type="GO" id="GO:0005886">
    <property type="term" value="C:plasma membrane"/>
    <property type="evidence" value="ECO:0007669"/>
    <property type="project" value="TreeGrafter"/>
</dbReference>
<feature type="binding site" evidence="5">
    <location>
        <position position="207"/>
    </location>
    <ligand>
        <name>ATP</name>
        <dbReference type="ChEBI" id="CHEBI:30616"/>
    </ligand>
</feature>
<evidence type="ECO:0000256" key="4">
    <source>
        <dbReference type="PIRSR" id="PIRSR038189-1"/>
    </source>
</evidence>
<dbReference type="RefSeq" id="XP_018602995.2">
    <property type="nucleotide sequence ID" value="XM_018747479.2"/>
</dbReference>
<feature type="compositionally biased region" description="Basic and acidic residues" evidence="7">
    <location>
        <begin position="147"/>
        <end position="157"/>
    </location>
</feature>
<dbReference type="GO" id="GO:0000287">
    <property type="term" value="F:magnesium ion binding"/>
    <property type="evidence" value="ECO:0007669"/>
    <property type="project" value="InterPro"/>
</dbReference>
<dbReference type="GO" id="GO:0005524">
    <property type="term" value="F:ATP binding"/>
    <property type="evidence" value="ECO:0007669"/>
    <property type="project" value="UniProtKB-UniRule"/>
</dbReference>
<evidence type="ECO:0000256" key="3">
    <source>
        <dbReference type="PIRNR" id="PIRNR038189"/>
    </source>
</evidence>
<comment type="function">
    <text evidence="3">Serine/threonine-protein kinase that plays a critical role in initiating innate immune response against foreign pathogens.</text>
</comment>
<dbReference type="GeneTree" id="ENSGT00940000158792"/>
<reference evidence="9" key="3">
    <citation type="submission" date="2025-09" db="UniProtKB">
        <authorList>
            <consortium name="Ensembl"/>
        </authorList>
    </citation>
    <scope>IDENTIFICATION</scope>
</reference>
<dbReference type="InterPro" id="IPR011029">
    <property type="entry name" value="DEATH-like_dom_sf"/>
</dbReference>
<keyword evidence="3" id="KW-0460">Magnesium</keyword>
<reference evidence="9 10" key="1">
    <citation type="submission" date="2019-04" db="EMBL/GenBank/DDBJ databases">
        <authorList>
            <consortium name="Wellcome Sanger Institute Data Sharing"/>
        </authorList>
    </citation>
    <scope>NUCLEOTIDE SEQUENCE [LARGE SCALE GENOMIC DNA]</scope>
</reference>
<dbReference type="Gene3D" id="1.10.533.10">
    <property type="entry name" value="Death Domain, Fas"/>
    <property type="match status" value="1"/>
</dbReference>
<keyword evidence="2 3" id="KW-0067">ATP-binding</keyword>
<dbReference type="EC" id="2.7.11.1" evidence="3"/>
<dbReference type="GO" id="GO:0045087">
    <property type="term" value="P:innate immune response"/>
    <property type="evidence" value="ECO:0007669"/>
    <property type="project" value="UniProtKB-UniRule"/>
</dbReference>
<evidence type="ECO:0000259" key="8">
    <source>
        <dbReference type="PROSITE" id="PS50011"/>
    </source>
</evidence>
<sequence length="467" mass="52115">MSEAVAPSTFVRSLGYGTLHQLADFLDPQDSWKRVLMEIRKPTGEPRYSQLHLRRFEGVVAMGKSPTIALLSDWGTTNCTVGQLVDILVRNQLLAPARLLLPDLAVGIPVVPSPSPGWQETVGLSKQVTVAMGRAEERQLADSTRTQVEDKESPDDRGFHRFSFQELLQMTSNFDDRSASEGGGKLGEGGFGTVYRGNFNKVDVAVKKLNSMDDISPQDLKTQFNQEVQTLRTLKHKNLVEMVGFSCDGDHLCLVYPYMCNGSLLDRLACLGDSLPLSWTRRCLIAAGTARGLEYLHSNHHIHRDVKSANILLDETFEPKISDFGLTRASEKKSASTVLTEKIVGTTAYMAPEALRGEITPKSDVFSFGVVLLEVLSGLPPVDSSRDPQFLMEMKEEIEDEELTLEHFVDKKMGDWGQASVEKMYSVAKDCLSERKNRRPQMEEVLRELENILTTISLDQLSYEKKV</sequence>
<dbReference type="Pfam" id="PF07714">
    <property type="entry name" value="PK_Tyr_Ser-Thr"/>
    <property type="match status" value="1"/>
</dbReference>
<feature type="region of interest" description="Disordered" evidence="7">
    <location>
        <begin position="138"/>
        <end position="157"/>
    </location>
</feature>
<comment type="subcellular location">
    <subcellularLocation>
        <location evidence="3">Cytoplasm</location>
    </subcellularLocation>
</comment>
<feature type="binding site" evidence="5">
    <location>
        <begin position="307"/>
        <end position="309"/>
    </location>
    <ligand>
        <name>ATP</name>
        <dbReference type="ChEBI" id="CHEBI:30616"/>
    </ligand>
</feature>
<dbReference type="Ensembl" id="ENSSFOT00015008768.2">
    <property type="protein sequence ID" value="ENSSFOP00015008644.2"/>
    <property type="gene ID" value="ENSSFOG00015005625.2"/>
</dbReference>
<evidence type="ECO:0000256" key="2">
    <source>
        <dbReference type="ARBA" id="ARBA00022840"/>
    </source>
</evidence>
<dbReference type="FunFam" id="1.10.533.10:FF:000028">
    <property type="entry name" value="Interleukin 1 receptor-associated kinase 4"/>
    <property type="match status" value="1"/>
</dbReference>
<keyword evidence="3" id="KW-0418">Kinase</keyword>
<feature type="domain" description="Protein kinase" evidence="8">
    <location>
        <begin position="180"/>
        <end position="453"/>
    </location>
</feature>
<dbReference type="InterPro" id="IPR011009">
    <property type="entry name" value="Kinase-like_dom_sf"/>
</dbReference>
<dbReference type="Gene3D" id="1.10.510.10">
    <property type="entry name" value="Transferase(Phosphotransferase) domain 1"/>
    <property type="match status" value="1"/>
</dbReference>
<dbReference type="PIRSF" id="PIRSF038189">
    <property type="entry name" value="IRAK4"/>
    <property type="match status" value="1"/>
</dbReference>
<evidence type="ECO:0000313" key="10">
    <source>
        <dbReference type="Proteomes" id="UP000694397"/>
    </source>
</evidence>
<dbReference type="GO" id="GO:0007165">
    <property type="term" value="P:signal transduction"/>
    <property type="evidence" value="ECO:0007669"/>
    <property type="project" value="InterPro"/>
</dbReference>
<dbReference type="InterPro" id="IPR017428">
    <property type="entry name" value="IRAK4"/>
</dbReference>
<keyword evidence="3" id="KW-0963">Cytoplasm</keyword>
<feature type="binding site" evidence="5">
    <location>
        <position position="307"/>
    </location>
    <ligand>
        <name>ATP</name>
        <dbReference type="ChEBI" id="CHEBI:30616"/>
    </ligand>
</feature>
<feature type="active site" description="Proton acceptor" evidence="4">
    <location>
        <position position="305"/>
    </location>
</feature>
<dbReference type="PANTHER" id="PTHR27001">
    <property type="entry name" value="OS01G0253100 PROTEIN"/>
    <property type="match status" value="1"/>
</dbReference>
<protein>
    <recommendedName>
        <fullName evidence="3">Interleukin-1 receptor-associated kinase 4</fullName>
        <ecNumber evidence="3">2.7.11.1</ecNumber>
    </recommendedName>
</protein>
<dbReference type="PROSITE" id="PS00107">
    <property type="entry name" value="PROTEIN_KINASE_ATP"/>
    <property type="match status" value="1"/>
</dbReference>
<keyword evidence="3" id="KW-0399">Innate immunity</keyword>
<name>A0A8C9R4P3_SCLFO</name>
<dbReference type="Proteomes" id="UP000694397">
    <property type="component" value="Chromosome 2"/>
</dbReference>
<dbReference type="GO" id="GO:0004674">
    <property type="term" value="F:protein serine/threonine kinase activity"/>
    <property type="evidence" value="ECO:0007669"/>
    <property type="project" value="UniProtKB-UniRule"/>
</dbReference>
<dbReference type="PANTHER" id="PTHR27001:SF931">
    <property type="entry name" value="OS11G0664100 PROTEIN"/>
    <property type="match status" value="1"/>
</dbReference>
<evidence type="ECO:0000313" key="9">
    <source>
        <dbReference type="Ensembl" id="ENSSFOP00015008644.2"/>
    </source>
</evidence>
<keyword evidence="3" id="KW-0391">Immunity</keyword>
<dbReference type="SMART" id="SM00220">
    <property type="entry name" value="S_TKc"/>
    <property type="match status" value="1"/>
</dbReference>